<gene>
    <name evidence="2" type="primary">4L372D_040</name>
    <name evidence="1" type="synonym">4L372D_007</name>
</gene>
<dbReference type="GeneID" id="55616958"/>
<dbReference type="Pfam" id="PF03013">
    <property type="entry name" value="Pyr_excise"/>
    <property type="match status" value="1"/>
</dbReference>
<reference evidence="2 3" key="1">
    <citation type="submission" date="2019-04" db="EMBL/GenBank/DDBJ databases">
        <title>Nine Novel Phages from a Plateau Lake in Southwest China Provide Insights into Aeromonas Phage Diversity.</title>
        <authorList>
            <person name="Xiao W."/>
            <person name="Bai M."/>
            <person name="Wang Y."/>
            <person name="Cui X."/>
        </authorList>
    </citation>
    <scope>NUCLEOTIDE SEQUENCE [LARGE SCALE GENOMIC DNA]</scope>
</reference>
<dbReference type="InterPro" id="IPR004260">
    <property type="entry name" value="Pyr-dimer_DNA_glycosylase"/>
</dbReference>
<dbReference type="EMBL" id="MK813939">
    <property type="protein sequence ID" value="QEG08471.1"/>
    <property type="molecule type" value="Genomic_DNA"/>
</dbReference>
<dbReference type="Proteomes" id="UP000323739">
    <property type="component" value="Segment"/>
</dbReference>
<evidence type="ECO:0000313" key="2">
    <source>
        <dbReference type="EMBL" id="QEG08504.1"/>
    </source>
</evidence>
<evidence type="ECO:0000313" key="3">
    <source>
        <dbReference type="Proteomes" id="UP000323739"/>
    </source>
</evidence>
<sequence length="164" mass="19619">MNIFVTSNDPFESARYLDDKRVNKMILESVQMLSTALILKGVDAPVKMSHVNHPCSIWVRSTRENYLWLCDHLEGLLNEKYNRYQKDHSYRQHLTYLREQSKNIPSLYLTPFVNCAANKEHNLNFHNVKSVPLAYKRYLLERWKRDNQKPTRYKQLIELDKISF</sequence>
<organism evidence="2 3">
    <name type="scientific">Aeromonas phage 4L372D</name>
    <dbReference type="NCBI Taxonomy" id="2588518"/>
    <lineage>
        <taxon>Viruses</taxon>
        <taxon>Duplodnaviria</taxon>
        <taxon>Heunggongvirae</taxon>
        <taxon>Uroviricota</taxon>
        <taxon>Caudoviricetes</taxon>
        <taxon>Plateaulakevirus</taxon>
        <taxon>Plateaulakevirus pv4L372D</taxon>
    </lineage>
</organism>
<proteinExistence type="predicted"/>
<name>A0A5B9N3N7_9CAUD</name>
<evidence type="ECO:0000313" key="1">
    <source>
        <dbReference type="EMBL" id="QEG08471.1"/>
    </source>
</evidence>
<dbReference type="RefSeq" id="YP_009846588.1">
    <property type="nucleotide sequence ID" value="NC_048771.1"/>
</dbReference>
<dbReference type="KEGG" id="vg:55616958"/>
<dbReference type="EMBL" id="MK813939">
    <property type="protein sequence ID" value="QEG08504.1"/>
    <property type="molecule type" value="Genomic_DNA"/>
</dbReference>
<protein>
    <submittedName>
        <fullName evidence="2">Uncharacterized protein</fullName>
    </submittedName>
</protein>
<keyword evidence="3" id="KW-1185">Reference proteome</keyword>
<accession>A0A5B9N3N7</accession>